<name>A0AA50AFR9_9VIRU</name>
<accession>A0AA50AFR9</accession>
<proteinExistence type="predicted"/>
<sequence length="168" mass="19077">MGAVKGKDVVLLWRKLSKQKEENAKLMIYETEHEVKLSADSDSSKTKFATINTSSSTEEEISFTTFVDSKDSIYDYLEEAMQTGEKMELWELNLTDEDGSFKKKQKYPAVYRQGTLTEITAKSGNEDLLEISGTFKTDFTRQKGEATFTNEQLEAVAYAFEDTTKKAE</sequence>
<dbReference type="Pfam" id="PF06199">
    <property type="entry name" value="Phage_tail_2"/>
    <property type="match status" value="1"/>
</dbReference>
<dbReference type="InterPro" id="IPR022345">
    <property type="entry name" value="Phage_69_Orf23_MTP"/>
</dbReference>
<reference evidence="1" key="1">
    <citation type="submission" date="2023-04" db="EMBL/GenBank/DDBJ databases">
        <title>The human skin virome in hidradenitis suppurativa patients.</title>
        <authorList>
            <person name="Jansen D."/>
        </authorList>
    </citation>
    <scope>NUCLEOTIDE SEQUENCE</scope>
    <source>
        <strain evidence="1">VC4_HSPhageD</strain>
    </source>
</reference>
<dbReference type="InterPro" id="IPR011855">
    <property type="entry name" value="Phgtail_TP901_1"/>
</dbReference>
<dbReference type="EMBL" id="OQ890325">
    <property type="protein sequence ID" value="WLJ26303.1"/>
    <property type="molecule type" value="Genomic_DNA"/>
</dbReference>
<organism evidence="1">
    <name type="scientific">Firmicutes phage HS19</name>
    <dbReference type="NCBI Taxonomy" id="3056397"/>
    <lineage>
        <taxon>Viruses</taxon>
    </lineage>
</organism>
<protein>
    <submittedName>
        <fullName evidence="1">Major tail protein</fullName>
    </submittedName>
</protein>
<dbReference type="PRINTS" id="PR01997">
    <property type="entry name" value="MTP2FAMILY"/>
</dbReference>
<evidence type="ECO:0000313" key="1">
    <source>
        <dbReference type="EMBL" id="WLJ26303.1"/>
    </source>
</evidence>
<dbReference type="NCBIfam" id="TIGR02126">
    <property type="entry name" value="phgtail_TP901_1"/>
    <property type="match status" value="1"/>
</dbReference>
<dbReference type="PRINTS" id="PR01998">
    <property type="entry name" value="MTP2STAPHYLO"/>
</dbReference>